<accession>A0A318KJS5</accession>
<dbReference type="Gene3D" id="1.10.10.10">
    <property type="entry name" value="Winged helix-like DNA-binding domain superfamily/Winged helix DNA-binding domain"/>
    <property type="match status" value="1"/>
</dbReference>
<reference evidence="11 12" key="1">
    <citation type="submission" date="2018-05" db="EMBL/GenBank/DDBJ databases">
        <title>Genomic Encyclopedia of Type Strains, Phase IV (KMG-IV): sequencing the most valuable type-strain genomes for metagenomic binning, comparative biology and taxonomic classification.</title>
        <authorList>
            <person name="Goeker M."/>
        </authorList>
    </citation>
    <scope>NUCLEOTIDE SEQUENCE [LARGE SCALE GENOMIC DNA]</scope>
    <source>
        <strain evidence="11 12">DSM 44704</strain>
    </source>
</reference>
<dbReference type="NCBIfam" id="NF006089">
    <property type="entry name" value="PRK08241.1"/>
    <property type="match status" value="1"/>
</dbReference>
<organism evidence="11 12">
    <name type="scientific">Nocardia tenerifensis</name>
    <dbReference type="NCBI Taxonomy" id="228006"/>
    <lineage>
        <taxon>Bacteria</taxon>
        <taxon>Bacillati</taxon>
        <taxon>Actinomycetota</taxon>
        <taxon>Actinomycetes</taxon>
        <taxon>Mycobacteriales</taxon>
        <taxon>Nocardiaceae</taxon>
        <taxon>Nocardia</taxon>
    </lineage>
</organism>
<keyword evidence="3 7" id="KW-0805">Transcription regulation</keyword>
<dbReference type="InterPro" id="IPR032710">
    <property type="entry name" value="NTF2-like_dom_sf"/>
</dbReference>
<dbReference type="GO" id="GO:0006352">
    <property type="term" value="P:DNA-templated transcription initiation"/>
    <property type="evidence" value="ECO:0007669"/>
    <property type="project" value="InterPro"/>
</dbReference>
<keyword evidence="5 7" id="KW-0238">DNA-binding</keyword>
<feature type="domain" description="SnoaL-like" evidence="10">
    <location>
        <begin position="206"/>
        <end position="301"/>
    </location>
</feature>
<evidence type="ECO:0000256" key="4">
    <source>
        <dbReference type="ARBA" id="ARBA00023082"/>
    </source>
</evidence>
<keyword evidence="4 7" id="KW-0731">Sigma factor</keyword>
<comment type="caution">
    <text evidence="11">The sequence shown here is derived from an EMBL/GenBank/DDBJ whole genome shotgun (WGS) entry which is preliminary data.</text>
</comment>
<proteinExistence type="inferred from homology"/>
<evidence type="ECO:0000259" key="10">
    <source>
        <dbReference type="Pfam" id="PF12680"/>
    </source>
</evidence>
<dbReference type="NCBIfam" id="TIGR02960">
    <property type="entry name" value="SigX5"/>
    <property type="match status" value="1"/>
</dbReference>
<dbReference type="Pfam" id="PF08281">
    <property type="entry name" value="Sigma70_r4_2"/>
    <property type="match status" value="1"/>
</dbReference>
<dbReference type="RefSeq" id="WP_051187538.1">
    <property type="nucleotide sequence ID" value="NZ_QJKF01000008.1"/>
</dbReference>
<dbReference type="Pfam" id="PF12680">
    <property type="entry name" value="SnoaL_2"/>
    <property type="match status" value="1"/>
</dbReference>
<dbReference type="InterPro" id="IPR037401">
    <property type="entry name" value="SnoaL-like"/>
</dbReference>
<dbReference type="SUPFAM" id="SSF88946">
    <property type="entry name" value="Sigma2 domain of RNA polymerase sigma factors"/>
    <property type="match status" value="1"/>
</dbReference>
<dbReference type="NCBIfam" id="TIGR02937">
    <property type="entry name" value="sigma70-ECF"/>
    <property type="match status" value="1"/>
</dbReference>
<dbReference type="GO" id="GO:0006950">
    <property type="term" value="P:response to stress"/>
    <property type="evidence" value="ECO:0007669"/>
    <property type="project" value="UniProtKB-ARBA"/>
</dbReference>
<dbReference type="InterPro" id="IPR007627">
    <property type="entry name" value="RNA_pol_sigma70_r2"/>
</dbReference>
<evidence type="ECO:0000256" key="2">
    <source>
        <dbReference type="ARBA" id="ARBA00011344"/>
    </source>
</evidence>
<evidence type="ECO:0000256" key="6">
    <source>
        <dbReference type="ARBA" id="ARBA00023163"/>
    </source>
</evidence>
<dbReference type="InterPro" id="IPR014284">
    <property type="entry name" value="RNA_pol_sigma-70_dom"/>
</dbReference>
<name>A0A318KJS5_9NOCA</name>
<dbReference type="InterPro" id="IPR013249">
    <property type="entry name" value="RNA_pol_sigma70_r4_t2"/>
</dbReference>
<dbReference type="InterPro" id="IPR013325">
    <property type="entry name" value="RNA_pol_sigma_r2"/>
</dbReference>
<comment type="subunit">
    <text evidence="2">Interacts transiently with the RNA polymerase catalytic core formed by RpoA, RpoB, RpoC and RpoZ (2 alpha, 1 beta, 1 beta' and 1 omega subunit) to form the RNA polymerase holoenzyme that can initiate transcription.</text>
</comment>
<evidence type="ECO:0000256" key="1">
    <source>
        <dbReference type="ARBA" id="ARBA00010641"/>
    </source>
</evidence>
<dbReference type="PANTHER" id="PTHR43133">
    <property type="entry name" value="RNA POLYMERASE ECF-TYPE SIGMA FACTO"/>
    <property type="match status" value="1"/>
</dbReference>
<protein>
    <recommendedName>
        <fullName evidence="7">RNA polymerase sigma factor</fullName>
    </recommendedName>
</protein>
<dbReference type="Gene3D" id="3.10.450.50">
    <property type="match status" value="1"/>
</dbReference>
<gene>
    <name evidence="11" type="ORF">DFR70_10894</name>
</gene>
<dbReference type="InterPro" id="IPR014305">
    <property type="entry name" value="RNA_pol_sigma-G_actinobac"/>
</dbReference>
<dbReference type="PROSITE" id="PS01063">
    <property type="entry name" value="SIGMA70_ECF"/>
    <property type="match status" value="1"/>
</dbReference>
<dbReference type="CDD" id="cd06171">
    <property type="entry name" value="Sigma70_r4"/>
    <property type="match status" value="1"/>
</dbReference>
<dbReference type="GO" id="GO:0016987">
    <property type="term" value="F:sigma factor activity"/>
    <property type="evidence" value="ECO:0007669"/>
    <property type="project" value="UniProtKB-KW"/>
</dbReference>
<dbReference type="Pfam" id="PF04542">
    <property type="entry name" value="Sigma70_r2"/>
    <property type="match status" value="1"/>
</dbReference>
<dbReference type="GO" id="GO:0003677">
    <property type="term" value="F:DNA binding"/>
    <property type="evidence" value="ECO:0007669"/>
    <property type="project" value="UniProtKB-KW"/>
</dbReference>
<evidence type="ECO:0000259" key="9">
    <source>
        <dbReference type="Pfam" id="PF08281"/>
    </source>
</evidence>
<dbReference type="InterPro" id="IPR000838">
    <property type="entry name" value="RNA_pol_sigma70_ECF_CS"/>
</dbReference>
<dbReference type="Gene3D" id="1.10.1740.10">
    <property type="match status" value="1"/>
</dbReference>
<comment type="similarity">
    <text evidence="1 7">Belongs to the sigma-70 factor family. ECF subfamily.</text>
</comment>
<dbReference type="InterPro" id="IPR036388">
    <property type="entry name" value="WH-like_DNA-bd_sf"/>
</dbReference>
<keyword evidence="6 7" id="KW-0804">Transcription</keyword>
<feature type="domain" description="RNA polymerase sigma factor 70 region 4 type 2" evidence="9">
    <location>
        <begin position="131"/>
        <end position="183"/>
    </location>
</feature>
<evidence type="ECO:0000256" key="7">
    <source>
        <dbReference type="RuleBase" id="RU000716"/>
    </source>
</evidence>
<evidence type="ECO:0000313" key="12">
    <source>
        <dbReference type="Proteomes" id="UP000247569"/>
    </source>
</evidence>
<dbReference type="PANTHER" id="PTHR43133:SF65">
    <property type="entry name" value="ECF RNA POLYMERASE SIGMA FACTOR SIGG"/>
    <property type="match status" value="1"/>
</dbReference>
<sequence>MTGAPDADFARRTQPYRRELLAHCYRMLGSVHDAEDLVQETYLRAWRSYDGFQGRSSVRTWLYQIATNVCLTALRHRGRRVLPSGLGAPGADPYAEPVPAASSVRWLQPIPDALVAPDPAGVVVARDSLRLALIACLQHLNGRQRAVLLLRDVLGLPAAEVATILDTSVAAVKSTLQRARARLDEIASAAEQAVAPTEPAQRALLDEYMAAFQNSDAAALERLLHRDAVIEMPPAETWFAGKRTCAAFLAAQAIGAPGDWSMYPTSANGQPAAVAYHRETDGVYRAFGVAVLTTTADSIARITVFGDPGLVGMFGFPAVIDPAGAVAEDVALEEGPAGR</sequence>
<evidence type="ECO:0000256" key="5">
    <source>
        <dbReference type="ARBA" id="ARBA00023125"/>
    </source>
</evidence>
<evidence type="ECO:0000256" key="3">
    <source>
        <dbReference type="ARBA" id="ARBA00023015"/>
    </source>
</evidence>
<dbReference type="OrthoDB" id="7376212at2"/>
<keyword evidence="12" id="KW-1185">Reference proteome</keyword>
<evidence type="ECO:0000259" key="8">
    <source>
        <dbReference type="Pfam" id="PF04542"/>
    </source>
</evidence>
<dbReference type="Proteomes" id="UP000247569">
    <property type="component" value="Unassembled WGS sequence"/>
</dbReference>
<evidence type="ECO:0000313" key="11">
    <source>
        <dbReference type="EMBL" id="PXX61536.1"/>
    </source>
</evidence>
<dbReference type="SUPFAM" id="SSF54427">
    <property type="entry name" value="NTF2-like"/>
    <property type="match status" value="1"/>
</dbReference>
<dbReference type="InterPro" id="IPR013324">
    <property type="entry name" value="RNA_pol_sigma_r3/r4-like"/>
</dbReference>
<dbReference type="SUPFAM" id="SSF88659">
    <property type="entry name" value="Sigma3 and sigma4 domains of RNA polymerase sigma factors"/>
    <property type="match status" value="1"/>
</dbReference>
<feature type="domain" description="RNA polymerase sigma-70 region 2" evidence="8">
    <location>
        <begin position="15"/>
        <end position="80"/>
    </location>
</feature>
<dbReference type="InterPro" id="IPR039425">
    <property type="entry name" value="RNA_pol_sigma-70-like"/>
</dbReference>
<dbReference type="EMBL" id="QJKF01000008">
    <property type="protein sequence ID" value="PXX61536.1"/>
    <property type="molecule type" value="Genomic_DNA"/>
</dbReference>
<dbReference type="AlphaFoldDB" id="A0A318KJS5"/>